<feature type="compositionally biased region" description="Acidic residues" evidence="1">
    <location>
        <begin position="300"/>
        <end position="309"/>
    </location>
</feature>
<dbReference type="EMBL" id="QOQW01000017">
    <property type="protein sequence ID" value="RCK78999.1"/>
    <property type="molecule type" value="Genomic_DNA"/>
</dbReference>
<sequence>MLRKPARPRSSFCSRRSGWFVLLLVSSLLGGWPTARVSASGTGPSPEARQSLQEALAFQKAGRLWEAAQSFAKAVRQDRAILREDDHGLVEVLRQGYQAQLERHPRDPVALEGLGFVAAVCDGDPVKGLDYYHRALEAAPDEATRKRLQSYVDHLRATVAAARAAPPTPPPTLTASPPHHDPDPVAPPPPTTASGPSLEERKQELERLSARKGQLEARLESLEDDLKRLEDENDKHRRRYLSSNDRRYKRKEEAGEKAIEEKKQELDRTRREIAELEEQIQRLTQAPPSGRQPVQVQTDSTEETPIPDE</sequence>
<dbReference type="Gene3D" id="1.10.287.1490">
    <property type="match status" value="1"/>
</dbReference>
<name>A0A367ZML3_9BACT</name>
<dbReference type="Gene3D" id="1.25.40.10">
    <property type="entry name" value="Tetratricopeptide repeat domain"/>
    <property type="match status" value="1"/>
</dbReference>
<evidence type="ECO:0008006" key="4">
    <source>
        <dbReference type="Google" id="ProtNLM"/>
    </source>
</evidence>
<feature type="compositionally biased region" description="Polar residues" evidence="1">
    <location>
        <begin position="281"/>
        <end position="299"/>
    </location>
</feature>
<feature type="compositionally biased region" description="Basic and acidic residues" evidence="1">
    <location>
        <begin position="244"/>
        <end position="274"/>
    </location>
</feature>
<comment type="caution">
    <text evidence="2">The sequence shown here is derived from an EMBL/GenBank/DDBJ whole genome shotgun (WGS) entry which is preliminary data.</text>
</comment>
<dbReference type="InterPro" id="IPR011990">
    <property type="entry name" value="TPR-like_helical_dom_sf"/>
</dbReference>
<dbReference type="AlphaFoldDB" id="A0A367ZML3"/>
<feature type="region of interest" description="Disordered" evidence="1">
    <location>
        <begin position="240"/>
        <end position="309"/>
    </location>
</feature>
<dbReference type="SUPFAM" id="SSF48452">
    <property type="entry name" value="TPR-like"/>
    <property type="match status" value="1"/>
</dbReference>
<evidence type="ECO:0000313" key="3">
    <source>
        <dbReference type="Proteomes" id="UP000252355"/>
    </source>
</evidence>
<organism evidence="2 3">
    <name type="scientific">Candidatus Ozemobacter sibiricus</name>
    <dbReference type="NCBI Taxonomy" id="2268124"/>
    <lineage>
        <taxon>Bacteria</taxon>
        <taxon>Candidatus Ozemobacteria</taxon>
        <taxon>Candidatus Ozemobacterales</taxon>
        <taxon>Candidatus Ozemobacteraceae</taxon>
        <taxon>Candidatus Ozemobacter</taxon>
    </lineage>
</organism>
<protein>
    <recommendedName>
        <fullName evidence="4">Tetratricopeptide repeat protein</fullName>
    </recommendedName>
</protein>
<gene>
    <name evidence="2" type="ORF">OZSIB_0550</name>
</gene>
<evidence type="ECO:0000313" key="2">
    <source>
        <dbReference type="EMBL" id="RCK78999.1"/>
    </source>
</evidence>
<evidence type="ECO:0000256" key="1">
    <source>
        <dbReference type="SAM" id="MobiDB-lite"/>
    </source>
</evidence>
<feature type="region of interest" description="Disordered" evidence="1">
    <location>
        <begin position="162"/>
        <end position="205"/>
    </location>
</feature>
<reference evidence="2 3" key="1">
    <citation type="submission" date="2018-05" db="EMBL/GenBank/DDBJ databases">
        <title>A metagenomic window into the 2 km-deep terrestrial subsurface aquifer revealed taxonomically and functionally diverse microbial community comprising novel uncultured bacterial lineages.</title>
        <authorList>
            <person name="Kadnikov V.V."/>
            <person name="Mardanov A.V."/>
            <person name="Beletsky A.V."/>
            <person name="Banks D."/>
            <person name="Pimenov N.V."/>
            <person name="Frank Y.A."/>
            <person name="Karnachuk O.V."/>
            <person name="Ravin N.V."/>
        </authorList>
    </citation>
    <scope>NUCLEOTIDE SEQUENCE [LARGE SCALE GENOMIC DNA]</scope>
    <source>
        <strain evidence="2">BY5</strain>
    </source>
</reference>
<proteinExistence type="predicted"/>
<dbReference type="Proteomes" id="UP000252355">
    <property type="component" value="Unassembled WGS sequence"/>
</dbReference>
<accession>A0A367ZML3</accession>